<evidence type="ECO:0000256" key="4">
    <source>
        <dbReference type="ARBA" id="ARBA00022692"/>
    </source>
</evidence>
<dbReference type="PANTHER" id="PTHR30069">
    <property type="entry name" value="TONB-DEPENDENT OUTER MEMBRANE RECEPTOR"/>
    <property type="match status" value="1"/>
</dbReference>
<dbReference type="AlphaFoldDB" id="A0A7S7NV15"/>
<keyword evidence="2" id="KW-0813">Transport</keyword>
<feature type="chain" id="PRO_5032676513" evidence="7">
    <location>
        <begin position="34"/>
        <end position="1109"/>
    </location>
</feature>
<dbReference type="PANTHER" id="PTHR30069:SF46">
    <property type="entry name" value="OAR PROTEIN"/>
    <property type="match status" value="1"/>
</dbReference>
<accession>A0A7S7NV15</accession>
<sequence>MSQPSRNVLRPIRFLFALVATVVALTITQPPVAAQTQNAELNGTVTDQVGALVPGAQILVINLETQVPRSVESNASGVFVAANLNPGRYQVKVRKQGFQESVVSDVNLDVNQRATLNFKLALGAVSDSVQVSAEAASLEASNAQLGTVITQEKITDLPLNGRNFTQLLTLTPGATPVSVGQNSGGGQVQRVGTIVFPAINGQSNRSNSFTLDGVYNNAPWMGTYALAPNVDALTQFKVQSHSDQAEFGGVSGGVVNILTRGGTNQFHGGVYEFVRNDALDARGFFTASKPVLRQNQFGANLGGPILRDKTFFFFSYEGYRQKNTSSALTVVPTADQLGGNFSSSSRPIFDPFSTRPDPSNASKYLRDPFPSNRIPTSMLNSSIQQWAKAILPAPIDTGNPAYNSRNTAAQTFPADQYSLRVDHNFSQSDMLWARYSWGTQDVSSAQVIPGVQNVIERPAKNAGLGYTHLFGPNTLLTGLFGYSGLTENSVPFLSSRNMFDEGLFKGFPARTGLTAPGIAVPSTWGSLTSRVDFLGPQEGYQYRGDLSLIRGRHNLKFGGEAVRQLFADDTYDGNFAFNSIQTADLNSPGTTGNDLASFVLGLHDTWEYRNRAYQYESQLWSFYAQDSWKVTSALTVNFGLRWDLLRNPAFSLNYPSTWDFNTGQFLVGSAKPPACSATQVAPCLPDPNSAYVSQYVRFTGSNKIRSDDYKMFGPRLGVAYMVRPNWVVRAGAGLFYDLQAGVMQQAQNASGAWPSTNLIRGVNQNRTTVQATINDPFNGIDPRVPTATPENASAFFFDPNFRNPRSLQWNLEMQRDLKGIVNLTLGYVGSHNVFSPVSGNYNTALTPGPGAVRPRALWPNAPVTNYDRSIGRSGYHGLQVKAEQRFARGLSYLVSYTWSKSMDLASSGQFGVESQSLQDPYHVDADRSVSGYDIPHNFTAALVYQLPFGQGQRWISSGLASRIAGSWQMNTIVGLRSGQPYSLAMGVDVANIGANTTRPNQVGDPHLAHPTPEAWFNKAAYASPATYTFGSSGRNQLRTDGFENLDLSLFREDRITELVHTQLRVEMFNLLNHPTFGIPQTTFTSPQFGRVSSTISTARQIQLGLKVMF</sequence>
<dbReference type="Gene3D" id="2.60.40.1120">
    <property type="entry name" value="Carboxypeptidase-like, regulatory domain"/>
    <property type="match status" value="1"/>
</dbReference>
<dbReference type="EMBL" id="CP063849">
    <property type="protein sequence ID" value="QOY90331.1"/>
    <property type="molecule type" value="Genomic_DNA"/>
</dbReference>
<organism evidence="9 10">
    <name type="scientific">Paludibaculum fermentans</name>
    <dbReference type="NCBI Taxonomy" id="1473598"/>
    <lineage>
        <taxon>Bacteria</taxon>
        <taxon>Pseudomonadati</taxon>
        <taxon>Acidobacteriota</taxon>
        <taxon>Terriglobia</taxon>
        <taxon>Bryobacterales</taxon>
        <taxon>Bryobacteraceae</taxon>
        <taxon>Paludibaculum</taxon>
    </lineage>
</organism>
<keyword evidence="10" id="KW-1185">Reference proteome</keyword>
<dbReference type="SUPFAM" id="SSF56935">
    <property type="entry name" value="Porins"/>
    <property type="match status" value="1"/>
</dbReference>
<name>A0A7S7NV15_PALFE</name>
<evidence type="ECO:0000256" key="3">
    <source>
        <dbReference type="ARBA" id="ARBA00022452"/>
    </source>
</evidence>
<dbReference type="Pfam" id="PF25183">
    <property type="entry name" value="OMP_b-brl_4"/>
    <property type="match status" value="1"/>
</dbReference>
<reference evidence="9 10" key="1">
    <citation type="submission" date="2020-10" db="EMBL/GenBank/DDBJ databases">
        <title>Complete genome sequence of Paludibaculum fermentans P105T, a facultatively anaerobic acidobacterium capable of dissimilatory Fe(III) reduction.</title>
        <authorList>
            <person name="Dedysh S.N."/>
            <person name="Beletsky A.V."/>
            <person name="Kulichevskaya I.S."/>
            <person name="Mardanov A.V."/>
            <person name="Ravin N.V."/>
        </authorList>
    </citation>
    <scope>NUCLEOTIDE SEQUENCE [LARGE SCALE GENOMIC DNA]</scope>
    <source>
        <strain evidence="9 10">P105</strain>
    </source>
</reference>
<evidence type="ECO:0000256" key="7">
    <source>
        <dbReference type="SAM" id="SignalP"/>
    </source>
</evidence>
<dbReference type="SUPFAM" id="SSF49452">
    <property type="entry name" value="Starch-binding domain-like"/>
    <property type="match status" value="1"/>
</dbReference>
<feature type="signal peptide" evidence="7">
    <location>
        <begin position="1"/>
        <end position="33"/>
    </location>
</feature>
<dbReference type="GO" id="GO:0044718">
    <property type="term" value="P:siderophore transmembrane transport"/>
    <property type="evidence" value="ECO:0007669"/>
    <property type="project" value="TreeGrafter"/>
</dbReference>
<dbReference type="InterPro" id="IPR039426">
    <property type="entry name" value="TonB-dep_rcpt-like"/>
</dbReference>
<dbReference type="InterPro" id="IPR036942">
    <property type="entry name" value="Beta-barrel_TonB_sf"/>
</dbReference>
<evidence type="ECO:0000256" key="1">
    <source>
        <dbReference type="ARBA" id="ARBA00004571"/>
    </source>
</evidence>
<gene>
    <name evidence="9" type="ORF">IRI77_10355</name>
</gene>
<dbReference type="GO" id="GO:0030246">
    <property type="term" value="F:carbohydrate binding"/>
    <property type="evidence" value="ECO:0007669"/>
    <property type="project" value="InterPro"/>
</dbReference>
<proteinExistence type="predicted"/>
<keyword evidence="4" id="KW-0812">Transmembrane</keyword>
<dbReference type="Pfam" id="PF13620">
    <property type="entry name" value="CarboxypepD_reg"/>
    <property type="match status" value="1"/>
</dbReference>
<dbReference type="RefSeq" id="WP_194451996.1">
    <property type="nucleotide sequence ID" value="NZ_CP063849.1"/>
</dbReference>
<keyword evidence="9" id="KW-0675">Receptor</keyword>
<keyword evidence="7" id="KW-0732">Signal</keyword>
<dbReference type="Proteomes" id="UP000593892">
    <property type="component" value="Chromosome"/>
</dbReference>
<dbReference type="KEGG" id="pfer:IRI77_10355"/>
<feature type="domain" description="TonB-dependent transporter Oar-like beta-barrel" evidence="8">
    <location>
        <begin position="259"/>
        <end position="1102"/>
    </location>
</feature>
<keyword evidence="5" id="KW-0472">Membrane</keyword>
<evidence type="ECO:0000313" key="9">
    <source>
        <dbReference type="EMBL" id="QOY90331.1"/>
    </source>
</evidence>
<dbReference type="Gene3D" id="2.40.170.20">
    <property type="entry name" value="TonB-dependent receptor, beta-barrel domain"/>
    <property type="match status" value="1"/>
</dbReference>
<dbReference type="GO" id="GO:0015344">
    <property type="term" value="F:siderophore uptake transmembrane transporter activity"/>
    <property type="evidence" value="ECO:0007669"/>
    <property type="project" value="TreeGrafter"/>
</dbReference>
<evidence type="ECO:0000259" key="8">
    <source>
        <dbReference type="Pfam" id="PF25183"/>
    </source>
</evidence>
<protein>
    <submittedName>
        <fullName evidence="9">TonB-dependent receptor</fullName>
    </submittedName>
</protein>
<dbReference type="InterPro" id="IPR057601">
    <property type="entry name" value="Oar-like_b-barrel"/>
</dbReference>
<keyword evidence="6" id="KW-0998">Cell outer membrane</keyword>
<evidence type="ECO:0000256" key="5">
    <source>
        <dbReference type="ARBA" id="ARBA00023136"/>
    </source>
</evidence>
<evidence type="ECO:0000256" key="2">
    <source>
        <dbReference type="ARBA" id="ARBA00022448"/>
    </source>
</evidence>
<evidence type="ECO:0000256" key="6">
    <source>
        <dbReference type="ARBA" id="ARBA00023237"/>
    </source>
</evidence>
<comment type="subcellular location">
    <subcellularLocation>
        <location evidence="1">Cell outer membrane</location>
        <topology evidence="1">Multi-pass membrane protein</topology>
    </subcellularLocation>
</comment>
<dbReference type="GO" id="GO:0009279">
    <property type="term" value="C:cell outer membrane"/>
    <property type="evidence" value="ECO:0007669"/>
    <property type="project" value="UniProtKB-SubCell"/>
</dbReference>
<keyword evidence="3" id="KW-1134">Transmembrane beta strand</keyword>
<evidence type="ECO:0000313" key="10">
    <source>
        <dbReference type="Proteomes" id="UP000593892"/>
    </source>
</evidence>
<dbReference type="InterPro" id="IPR013784">
    <property type="entry name" value="Carb-bd-like_fold"/>
</dbReference>